<protein>
    <recommendedName>
        <fullName evidence="4">DUF2844 domain-containing protein</fullName>
    </recommendedName>
</protein>
<dbReference type="AlphaFoldDB" id="A0A2U3I8Q5"/>
<feature type="chain" id="PRO_5015507815" description="DUF2844 domain-containing protein" evidence="1">
    <location>
        <begin position="28"/>
        <end position="153"/>
    </location>
</feature>
<name>A0A2U3I8Q5_9BURK</name>
<keyword evidence="1" id="KW-0732">Signal</keyword>
<organism evidence="2 3">
    <name type="scientific">Caballeronia novacaledonica</name>
    <dbReference type="NCBI Taxonomy" id="1544861"/>
    <lineage>
        <taxon>Bacteria</taxon>
        <taxon>Pseudomonadati</taxon>
        <taxon>Pseudomonadota</taxon>
        <taxon>Betaproteobacteria</taxon>
        <taxon>Burkholderiales</taxon>
        <taxon>Burkholderiaceae</taxon>
        <taxon>Caballeronia</taxon>
    </lineage>
</organism>
<dbReference type="RefSeq" id="WP_106856118.1">
    <property type="nucleotide sequence ID" value="NZ_OGTP01000013.1"/>
</dbReference>
<sequence length="153" mass="16103">MKKVRIPHYVIAGLSILVSSATAPAFAQLGATGRAAAASDGDVVHQAQSGIVQFRETADQQGIVVREYVDSTGAVYAVSWRGPAMPDVRALLGAHFETFRQGANASPGDAGLHATRVALGDLVVENRVRLREFSGRAWLASSLPPGVTSTHIQ</sequence>
<dbReference type="Pfam" id="PF11005">
    <property type="entry name" value="DUF2844"/>
    <property type="match status" value="1"/>
</dbReference>
<dbReference type="InterPro" id="IPR021267">
    <property type="entry name" value="DUF2844"/>
</dbReference>
<dbReference type="EMBL" id="OGTP01000013">
    <property type="protein sequence ID" value="SPB16556.1"/>
    <property type="molecule type" value="Genomic_DNA"/>
</dbReference>
<reference evidence="3" key="1">
    <citation type="submission" date="2018-01" db="EMBL/GenBank/DDBJ databases">
        <authorList>
            <person name="Peeters C."/>
        </authorList>
    </citation>
    <scope>NUCLEOTIDE SEQUENCE [LARGE SCALE GENOMIC DNA]</scope>
</reference>
<keyword evidence="3" id="KW-1185">Reference proteome</keyword>
<dbReference type="OrthoDB" id="7561239at2"/>
<proteinExistence type="predicted"/>
<evidence type="ECO:0000256" key="1">
    <source>
        <dbReference type="SAM" id="SignalP"/>
    </source>
</evidence>
<gene>
    <name evidence="2" type="ORF">NOV72_03756</name>
</gene>
<evidence type="ECO:0000313" key="2">
    <source>
        <dbReference type="EMBL" id="SPB16556.1"/>
    </source>
</evidence>
<evidence type="ECO:0008006" key="4">
    <source>
        <dbReference type="Google" id="ProtNLM"/>
    </source>
</evidence>
<accession>A0A2U3I8Q5</accession>
<dbReference type="Proteomes" id="UP000238169">
    <property type="component" value="Unassembled WGS sequence"/>
</dbReference>
<feature type="signal peptide" evidence="1">
    <location>
        <begin position="1"/>
        <end position="27"/>
    </location>
</feature>
<evidence type="ECO:0000313" key="3">
    <source>
        <dbReference type="Proteomes" id="UP000238169"/>
    </source>
</evidence>